<protein>
    <recommendedName>
        <fullName evidence="3">Glucosyltransferase</fullName>
    </recommendedName>
</protein>
<evidence type="ECO:0008006" key="3">
    <source>
        <dbReference type="Google" id="ProtNLM"/>
    </source>
</evidence>
<name>A0A6N3FKE5_ENTFC</name>
<gene>
    <name evidence="2" type="ORF">EFLFYP64_02618</name>
</gene>
<organism evidence="2">
    <name type="scientific">Enterococcus faecium</name>
    <name type="common">Streptococcus faecium</name>
    <dbReference type="NCBI Taxonomy" id="1352"/>
    <lineage>
        <taxon>Bacteria</taxon>
        <taxon>Bacillati</taxon>
        <taxon>Bacillota</taxon>
        <taxon>Bacilli</taxon>
        <taxon>Lactobacillales</taxon>
        <taxon>Enterococcaceae</taxon>
        <taxon>Enterococcus</taxon>
    </lineage>
</organism>
<dbReference type="InterPro" id="IPR045691">
    <property type="entry name" value="DUF6056"/>
</dbReference>
<feature type="transmembrane region" description="Helical" evidence="1">
    <location>
        <begin position="405"/>
        <end position="422"/>
    </location>
</feature>
<feature type="transmembrane region" description="Helical" evidence="1">
    <location>
        <begin position="14"/>
        <end position="32"/>
    </location>
</feature>
<evidence type="ECO:0000256" key="1">
    <source>
        <dbReference type="SAM" id="Phobius"/>
    </source>
</evidence>
<reference evidence="2" key="1">
    <citation type="submission" date="2019-11" db="EMBL/GenBank/DDBJ databases">
        <authorList>
            <person name="Feng L."/>
        </authorList>
    </citation>
    <scope>NUCLEOTIDE SEQUENCE</scope>
    <source>
        <strain evidence="2">EFaeciumLFYP64</strain>
    </source>
</reference>
<dbReference type="AlphaFoldDB" id="A0A6N3FKE5"/>
<keyword evidence="1" id="KW-1133">Transmembrane helix</keyword>
<accession>A0A6N3FKE5</accession>
<proteinExistence type="predicted"/>
<feature type="transmembrane region" description="Helical" evidence="1">
    <location>
        <begin position="109"/>
        <end position="125"/>
    </location>
</feature>
<feature type="transmembrane region" description="Helical" evidence="1">
    <location>
        <begin position="375"/>
        <end position="393"/>
    </location>
</feature>
<keyword evidence="1" id="KW-0472">Membrane</keyword>
<feature type="transmembrane region" description="Helical" evidence="1">
    <location>
        <begin position="81"/>
        <end position="102"/>
    </location>
</feature>
<feature type="transmembrane region" description="Helical" evidence="1">
    <location>
        <begin position="349"/>
        <end position="368"/>
    </location>
</feature>
<evidence type="ECO:0000313" key="2">
    <source>
        <dbReference type="EMBL" id="VYU52532.1"/>
    </source>
</evidence>
<dbReference type="EMBL" id="CACRTQ010000065">
    <property type="protein sequence ID" value="VYU52532.1"/>
    <property type="molecule type" value="Genomic_DNA"/>
</dbReference>
<feature type="transmembrane region" description="Helical" evidence="1">
    <location>
        <begin position="137"/>
        <end position="155"/>
    </location>
</feature>
<dbReference type="RefSeq" id="WP_070872803.1">
    <property type="nucleotide sequence ID" value="NZ_CACRTQ010000065.1"/>
</dbReference>
<keyword evidence="1" id="KW-0812">Transmembrane</keyword>
<dbReference type="Pfam" id="PF19528">
    <property type="entry name" value="DUF6056"/>
    <property type="match status" value="1"/>
</dbReference>
<feature type="transmembrane region" description="Helical" evidence="1">
    <location>
        <begin position="261"/>
        <end position="280"/>
    </location>
</feature>
<sequence>MNNIKRKIMLNRELILLIIGIWFVFFLFNFYMPTVRSDDLVYAERLDKWGYLGASLDHYRTWSSRIIIELFLMFFSKHFTLWKLLNSTVMLGNVILLCKYVFEKIGVKNLMIVSSIYCLIPLTVMGETGWRATTLNYQWPVTFCLLVFYPFYQLLRDEKINMKIYWISIPLLIFSANQEQVNVCFFALTSIVTVYLLFKKNYSYKLLVFSVISFIELIFSLTTPGNSVRATQEVGRWFPQYEHFNFLNKLDLGISSFGKPFFLDTNILFLLLFFLTFTMTYMNCHNYYLRLVSALPLFLNLIIYYGNTVSTGFINVGGNSRSLIWSSSNLNNLFTKTGTKLSFSYPGTWVATLLILGLMICLLLGIYLSFTNKKIALFLSLLMVMGFCSRVIMGFSPTVWASGMRTYYILYVVVAIVVLMFIRELIKKLNYQKTELLQISLTMLGICTIILTVINR</sequence>
<feature type="transmembrane region" description="Helical" evidence="1">
    <location>
        <begin position="434"/>
        <end position="454"/>
    </location>
</feature>
<feature type="transmembrane region" description="Helical" evidence="1">
    <location>
        <begin position="206"/>
        <end position="223"/>
    </location>
</feature>